<gene>
    <name evidence="2" type="ORF">RM532_01475</name>
</gene>
<dbReference type="Proteomes" id="UP001251857">
    <property type="component" value="Unassembled WGS sequence"/>
</dbReference>
<evidence type="ECO:0000256" key="1">
    <source>
        <dbReference type="SAM" id="MobiDB-lite"/>
    </source>
</evidence>
<dbReference type="EMBL" id="JAVRIB010000001">
    <property type="protein sequence ID" value="MDT0633620.1"/>
    <property type="molecule type" value="Genomic_DNA"/>
</dbReference>
<sequence>MEMPMSSVRIMIGMLLLLSVDIAAAEGNVRAKQVEPPVPVATVPESAEVRGSESSTVPPAGAEDPAALPQNRLPPGDGPRIGDAVEPPDRPPE</sequence>
<feature type="region of interest" description="Disordered" evidence="1">
    <location>
        <begin position="41"/>
        <end position="93"/>
    </location>
</feature>
<dbReference type="RefSeq" id="WP_311651330.1">
    <property type="nucleotide sequence ID" value="NZ_JAVRIB010000001.1"/>
</dbReference>
<protein>
    <recommendedName>
        <fullName evidence="4">Secreted protein</fullName>
    </recommendedName>
</protein>
<evidence type="ECO:0000313" key="2">
    <source>
        <dbReference type="EMBL" id="MDT0633620.1"/>
    </source>
</evidence>
<name>A0ABU3BWL6_9GAMM</name>
<accession>A0ABU3BWL6</accession>
<reference evidence="2 3" key="1">
    <citation type="submission" date="2023-09" db="EMBL/GenBank/DDBJ databases">
        <authorList>
            <person name="Rey-Velasco X."/>
        </authorList>
    </citation>
    <scope>NUCLEOTIDE SEQUENCE [LARGE SCALE GENOMIC DNA]</scope>
    <source>
        <strain evidence="2 3">W335</strain>
    </source>
</reference>
<proteinExistence type="predicted"/>
<keyword evidence="3" id="KW-1185">Reference proteome</keyword>
<organism evidence="2 3">
    <name type="scientific">Spectribacter hydrogenoxidans</name>
    <dbReference type="NCBI Taxonomy" id="3075608"/>
    <lineage>
        <taxon>Bacteria</taxon>
        <taxon>Pseudomonadati</taxon>
        <taxon>Pseudomonadota</taxon>
        <taxon>Gammaproteobacteria</taxon>
        <taxon>Salinisphaerales</taxon>
        <taxon>Salinisphaeraceae</taxon>
        <taxon>Spectribacter</taxon>
    </lineage>
</organism>
<comment type="caution">
    <text evidence="2">The sequence shown here is derived from an EMBL/GenBank/DDBJ whole genome shotgun (WGS) entry which is preliminary data.</text>
</comment>
<evidence type="ECO:0008006" key="4">
    <source>
        <dbReference type="Google" id="ProtNLM"/>
    </source>
</evidence>
<evidence type="ECO:0000313" key="3">
    <source>
        <dbReference type="Proteomes" id="UP001251857"/>
    </source>
</evidence>